<dbReference type="RefSeq" id="WP_231032883.1">
    <property type="nucleotide sequence ID" value="NZ_JAJNGX010000002.1"/>
</dbReference>
<feature type="transmembrane region" description="Helical" evidence="1">
    <location>
        <begin position="61"/>
        <end position="78"/>
    </location>
</feature>
<evidence type="ECO:0000313" key="3">
    <source>
        <dbReference type="Proteomes" id="UP000809337"/>
    </source>
</evidence>
<dbReference type="Pfam" id="PF06772">
    <property type="entry name" value="LtrA"/>
    <property type="match status" value="1"/>
</dbReference>
<feature type="transmembrane region" description="Helical" evidence="1">
    <location>
        <begin position="213"/>
        <end position="232"/>
    </location>
</feature>
<dbReference type="PANTHER" id="PTHR36840:SF1">
    <property type="entry name" value="BLL5714 PROTEIN"/>
    <property type="match status" value="1"/>
</dbReference>
<feature type="transmembrane region" description="Helical" evidence="1">
    <location>
        <begin position="314"/>
        <end position="334"/>
    </location>
</feature>
<evidence type="ECO:0000313" key="2">
    <source>
        <dbReference type="EMBL" id="MBM2353697.1"/>
    </source>
</evidence>
<reference evidence="2" key="1">
    <citation type="submission" date="2021-01" db="EMBL/GenBank/DDBJ databases">
        <title>Diatom-associated Roseobacters Show Island Model of Population Structure.</title>
        <authorList>
            <person name="Qu L."/>
            <person name="Feng X."/>
            <person name="Chen Y."/>
            <person name="Li L."/>
            <person name="Wang X."/>
            <person name="Hu Z."/>
            <person name="Wang H."/>
            <person name="Luo H."/>
        </authorList>
    </citation>
    <scope>NUCLEOTIDE SEQUENCE</scope>
    <source>
        <strain evidence="2">SM26-45</strain>
    </source>
</reference>
<comment type="caution">
    <text evidence="2">The sequence shown here is derived from an EMBL/GenBank/DDBJ whole genome shotgun (WGS) entry which is preliminary data.</text>
</comment>
<keyword evidence="1" id="KW-1133">Transmembrane helix</keyword>
<sequence length="390" mass="41763">MGGLSNLLSGHLVFRPRDSAEAHRAATPLELFFDLVSVIAIAAAAAGFHHAVAEGHAMEGLLRYLLAFFAIWWAWMNYTWFASAYDDDSVAFRLLTMVIMFGALIMAAGQTALFTQLNLTVVILGYVVMRVGMIVMWLGAARGDAARATTAKRYAAGIGVAQIYWLALPLLLTLGLPLGLLVLIGVALELAVPAFAERAAATPWHRHHIVERYGLLTIIVLGEALLAGSMAISTATTDGLSFGLIWMAFCGVIITFALWWLYFCKEDHLTSPKLSRALAWGYGHYIVFGAGAAVGAGLAVQVELATHHAHTTQMAGDMAVALPMAAYLLGLWLVRDRHHATGTALLLLPAMAVVCVICAVLPFSMTLLAVAGAATVWLRNHPASPAYING</sequence>
<feature type="transmembrane region" description="Helical" evidence="1">
    <location>
        <begin position="346"/>
        <end position="378"/>
    </location>
</feature>
<protein>
    <submittedName>
        <fullName evidence="2">Low temperature requirement protein A</fullName>
    </submittedName>
</protein>
<feature type="transmembrane region" description="Helical" evidence="1">
    <location>
        <begin position="244"/>
        <end position="262"/>
    </location>
</feature>
<dbReference type="AlphaFoldDB" id="A0A9Q2RYZ3"/>
<evidence type="ECO:0000256" key="1">
    <source>
        <dbReference type="SAM" id="Phobius"/>
    </source>
</evidence>
<feature type="transmembrane region" description="Helical" evidence="1">
    <location>
        <begin position="121"/>
        <end position="143"/>
    </location>
</feature>
<dbReference type="InterPro" id="IPR010640">
    <property type="entry name" value="Low_temperature_requirement_A"/>
</dbReference>
<dbReference type="PANTHER" id="PTHR36840">
    <property type="entry name" value="BLL5714 PROTEIN"/>
    <property type="match status" value="1"/>
</dbReference>
<feature type="transmembrane region" description="Helical" evidence="1">
    <location>
        <begin position="282"/>
        <end position="302"/>
    </location>
</feature>
<dbReference type="EMBL" id="JAFBWN010000002">
    <property type="protein sequence ID" value="MBM2353697.1"/>
    <property type="molecule type" value="Genomic_DNA"/>
</dbReference>
<dbReference type="Proteomes" id="UP000809337">
    <property type="component" value="Unassembled WGS sequence"/>
</dbReference>
<accession>A0A9Q2RYZ3</accession>
<keyword evidence="1" id="KW-0472">Membrane</keyword>
<proteinExistence type="predicted"/>
<feature type="transmembrane region" description="Helical" evidence="1">
    <location>
        <begin position="163"/>
        <end position="192"/>
    </location>
</feature>
<keyword evidence="1" id="KW-0812">Transmembrane</keyword>
<organism evidence="2 3">
    <name type="scientific">Pseudosulfitobacter pseudonitzschiae</name>
    <dbReference type="NCBI Taxonomy" id="1402135"/>
    <lineage>
        <taxon>Bacteria</taxon>
        <taxon>Pseudomonadati</taxon>
        <taxon>Pseudomonadota</taxon>
        <taxon>Alphaproteobacteria</taxon>
        <taxon>Rhodobacterales</taxon>
        <taxon>Roseobacteraceae</taxon>
        <taxon>Pseudosulfitobacter</taxon>
    </lineage>
</organism>
<feature type="transmembrane region" description="Helical" evidence="1">
    <location>
        <begin position="31"/>
        <end position="49"/>
    </location>
</feature>
<name>A0A9Q2RYZ3_9RHOB</name>
<gene>
    <name evidence="2" type="ORF">JQX14_04070</name>
</gene>
<feature type="transmembrane region" description="Helical" evidence="1">
    <location>
        <begin position="90"/>
        <end position="109"/>
    </location>
</feature>